<dbReference type="PROSITE" id="PS50887">
    <property type="entry name" value="GGDEF"/>
    <property type="match status" value="1"/>
</dbReference>
<organism evidence="3">
    <name type="scientific">Meiothermus ruber</name>
    <dbReference type="NCBI Taxonomy" id="277"/>
    <lineage>
        <taxon>Bacteria</taxon>
        <taxon>Thermotogati</taxon>
        <taxon>Deinococcota</taxon>
        <taxon>Deinococci</taxon>
        <taxon>Thermales</taxon>
        <taxon>Thermaceae</taxon>
        <taxon>Meiothermus</taxon>
    </lineage>
</organism>
<accession>A0A7C3HRF9</accession>
<protein>
    <submittedName>
        <fullName evidence="3">Diguanylate cyclase</fullName>
    </submittedName>
</protein>
<dbReference type="GO" id="GO:0052621">
    <property type="term" value="F:diguanylate cyclase activity"/>
    <property type="evidence" value="ECO:0007669"/>
    <property type="project" value="TreeGrafter"/>
</dbReference>
<dbReference type="SMART" id="SM00065">
    <property type="entry name" value="GAF"/>
    <property type="match status" value="3"/>
</dbReference>
<evidence type="ECO:0000259" key="2">
    <source>
        <dbReference type="PROSITE" id="PS50887"/>
    </source>
</evidence>
<dbReference type="FunFam" id="3.30.70.270:FF:000001">
    <property type="entry name" value="Diguanylate cyclase domain protein"/>
    <property type="match status" value="1"/>
</dbReference>
<dbReference type="InterPro" id="IPR029016">
    <property type="entry name" value="GAF-like_dom_sf"/>
</dbReference>
<dbReference type="Gene3D" id="3.30.70.270">
    <property type="match status" value="1"/>
</dbReference>
<dbReference type="InterPro" id="IPR029787">
    <property type="entry name" value="Nucleotide_cyclase"/>
</dbReference>
<reference evidence="3" key="1">
    <citation type="journal article" date="2020" name="mSystems">
        <title>Genome- and Community-Level Interaction Insights into Carbon Utilization and Element Cycling Functions of Hydrothermarchaeota in Hydrothermal Sediment.</title>
        <authorList>
            <person name="Zhou Z."/>
            <person name="Liu Y."/>
            <person name="Xu W."/>
            <person name="Pan J."/>
            <person name="Luo Z.H."/>
            <person name="Li M."/>
        </authorList>
    </citation>
    <scope>NUCLEOTIDE SEQUENCE [LARGE SCALE GENOMIC DNA]</scope>
    <source>
        <strain evidence="3">SpSt-524</strain>
    </source>
</reference>
<feature type="transmembrane region" description="Helical" evidence="1">
    <location>
        <begin position="6"/>
        <end position="22"/>
    </location>
</feature>
<dbReference type="InterPro" id="IPR050469">
    <property type="entry name" value="Diguanylate_Cyclase"/>
</dbReference>
<dbReference type="Pfam" id="PF00990">
    <property type="entry name" value="GGDEF"/>
    <property type="match status" value="1"/>
</dbReference>
<dbReference type="PANTHER" id="PTHR45138:SF9">
    <property type="entry name" value="DIGUANYLATE CYCLASE DGCM-RELATED"/>
    <property type="match status" value="1"/>
</dbReference>
<evidence type="ECO:0000313" key="3">
    <source>
        <dbReference type="EMBL" id="HFG20142.1"/>
    </source>
</evidence>
<dbReference type="InterPro" id="IPR000160">
    <property type="entry name" value="GGDEF_dom"/>
</dbReference>
<feature type="transmembrane region" description="Helical" evidence="1">
    <location>
        <begin position="70"/>
        <end position="88"/>
    </location>
</feature>
<dbReference type="RefSeq" id="WP_409653675.1">
    <property type="nucleotide sequence ID" value="NZ_JBKBUW010000001.1"/>
</dbReference>
<dbReference type="Pfam" id="PF13185">
    <property type="entry name" value="GAF_2"/>
    <property type="match status" value="1"/>
</dbReference>
<feature type="transmembrane region" description="Helical" evidence="1">
    <location>
        <begin position="43"/>
        <end position="64"/>
    </location>
</feature>
<proteinExistence type="predicted"/>
<sequence>MALPYPVILVTSLVAVGVVYALRLDGIYALPWLMFFTATASSVYGLGVGLTLALGSVGVLGLFRSSPQDYLVMGIILSLSAYLADQIGRSLRRAHHKARQLTQLQGVFMQGLEVLPRFLNREQLLRQLPTMLAQLLHGSLLRIWIPSGAGQLTLLENPGTTSSEISPSPVVQRALQEPGPAWSEEMGIGEKVALPTWLGFPAPTGPYELAVALRVRNETVAVLQFLRGEGWQKQEIELFSRLALAMSRQLEQLHDLELRRLLLKVADHLTSASDKRKVAKVALRYLLPALDMEAGVVLQYRRGTLRGLAWRFPRELRPQLTPLARKLPYREQGLAWQTYHTGTAQFTENYSSLPEVIPELKQLGFETLVAYPVHTRDAMKGRVVLVLGTRRRIAWTPSKQEILLGIERLLSSALERALLEELHKRINRLLTEAWSYPSRQVYRHILEAAVDLVPGSDAGSLWVRDGNEFACEAAVGSVWDCGQRWSEATFQTWYAYDKSMASQGRPRILRRDQLVSEGRGANLCLPVSHQGRVLAYMNLDSLHDSEAFAEDSLATVQLFATPIATLVHEIQSRAALEKAALTDGLTGLYNRRAFDLRLKEECERAARYQYPLTLLVLDLKNFKPINDRLGHSMGDQALIAVARTLSQTQRAGDMIFRWGGDEFAVLLPQTPKEAAAVVSNRILEAISSICIGDYCLSANIGYASFPVDAQSAEVLLQIADQRMYANKNKIPDVATAPPDESNQ</sequence>
<dbReference type="SUPFAM" id="SSF55781">
    <property type="entry name" value="GAF domain-like"/>
    <property type="match status" value="3"/>
</dbReference>
<dbReference type="EMBL" id="DSWI01000011">
    <property type="protein sequence ID" value="HFG20142.1"/>
    <property type="molecule type" value="Genomic_DNA"/>
</dbReference>
<feature type="domain" description="GGDEF" evidence="2">
    <location>
        <begin position="610"/>
        <end position="743"/>
    </location>
</feature>
<keyword evidence="1" id="KW-0812">Transmembrane</keyword>
<keyword evidence="1" id="KW-1133">Transmembrane helix</keyword>
<dbReference type="InterPro" id="IPR003018">
    <property type="entry name" value="GAF"/>
</dbReference>
<dbReference type="InterPro" id="IPR043128">
    <property type="entry name" value="Rev_trsase/Diguanyl_cyclase"/>
</dbReference>
<evidence type="ECO:0000256" key="1">
    <source>
        <dbReference type="SAM" id="Phobius"/>
    </source>
</evidence>
<keyword evidence="1" id="KW-0472">Membrane</keyword>
<dbReference type="Gene3D" id="3.30.450.40">
    <property type="match status" value="2"/>
</dbReference>
<name>A0A7C3HRF9_MEIRU</name>
<comment type="caution">
    <text evidence="3">The sequence shown here is derived from an EMBL/GenBank/DDBJ whole genome shotgun (WGS) entry which is preliminary data.</text>
</comment>
<dbReference type="CDD" id="cd01949">
    <property type="entry name" value="GGDEF"/>
    <property type="match status" value="1"/>
</dbReference>
<dbReference type="NCBIfam" id="TIGR00254">
    <property type="entry name" value="GGDEF"/>
    <property type="match status" value="1"/>
</dbReference>
<dbReference type="AlphaFoldDB" id="A0A7C3HRF9"/>
<gene>
    <name evidence="3" type="ORF">ENS82_05375</name>
</gene>
<dbReference type="SMART" id="SM00267">
    <property type="entry name" value="GGDEF"/>
    <property type="match status" value="1"/>
</dbReference>
<dbReference type="SUPFAM" id="SSF55073">
    <property type="entry name" value="Nucleotide cyclase"/>
    <property type="match status" value="1"/>
</dbReference>
<dbReference type="PANTHER" id="PTHR45138">
    <property type="entry name" value="REGULATORY COMPONENTS OF SENSORY TRANSDUCTION SYSTEM"/>
    <property type="match status" value="1"/>
</dbReference>